<reference evidence="2" key="1">
    <citation type="submission" date="2022-10" db="EMBL/GenBank/DDBJ databases">
        <title>Tapping the CABI collections for fungal endophytes: first genome assemblies for Collariella, Neodidymelliopsis, Ascochyta clinopodiicola, Didymella pomorum, Didymosphaeria variabile, Neocosmospora piperis and Neocucurbitaria cava.</title>
        <authorList>
            <person name="Hill R."/>
        </authorList>
    </citation>
    <scope>NUCLEOTIDE SEQUENCE</scope>
    <source>
        <strain evidence="2">IMI 356814</strain>
    </source>
</reference>
<protein>
    <submittedName>
        <fullName evidence="2">Uncharacterized protein</fullName>
    </submittedName>
</protein>
<name>A0A9W9CJF6_9PLEO</name>
<dbReference type="AlphaFoldDB" id="A0A9W9CJF6"/>
<evidence type="ECO:0000313" key="2">
    <source>
        <dbReference type="EMBL" id="KAJ4365528.1"/>
    </source>
</evidence>
<evidence type="ECO:0000256" key="1">
    <source>
        <dbReference type="SAM" id="MobiDB-lite"/>
    </source>
</evidence>
<keyword evidence="3" id="KW-1185">Reference proteome</keyword>
<sequence>MNSSPIRAATPENRVQHRAQSAFNSSPRLLELLASVPTAYDTVKAHNEHPVPVKIEEDSESDHDDVPGSEIVVKASSDAAAWSSHLQDIHDYVDDEDLTDTLYCLPELSAYTFADCMDQRHTYGNNKMLFLGESKSVQAWARVRKAGTKLDEVEYIAISCRTGSQQIVADIKVLPISLYPFNIAHGKSTDVEKGVSILVRYVFREAGHVDEEFSSAALKSFRVVLNVIQKAVDNVGGDADLLLNSYMPSKPPVEIVHDKAARNLSVKTRHLDTAVKPAPPVIRAHAATPLPTPGRSTSRKLPSMRPTPSDITSRNKSVDPNKDNDTIYSELLILEAKLTKYENERNQILLRQDHKKFWKENERRLEEIKGLQAAIHDEIRQLLEGKSALWLMEQQRRFKEENEG</sequence>
<evidence type="ECO:0000313" key="3">
    <source>
        <dbReference type="Proteomes" id="UP001140560"/>
    </source>
</evidence>
<gene>
    <name evidence="2" type="ORF">N0V83_008147</name>
</gene>
<organism evidence="2 3">
    <name type="scientific">Neocucurbitaria cava</name>
    <dbReference type="NCBI Taxonomy" id="798079"/>
    <lineage>
        <taxon>Eukaryota</taxon>
        <taxon>Fungi</taxon>
        <taxon>Dikarya</taxon>
        <taxon>Ascomycota</taxon>
        <taxon>Pezizomycotina</taxon>
        <taxon>Dothideomycetes</taxon>
        <taxon>Pleosporomycetidae</taxon>
        <taxon>Pleosporales</taxon>
        <taxon>Pleosporineae</taxon>
        <taxon>Cucurbitariaceae</taxon>
        <taxon>Neocucurbitaria</taxon>
    </lineage>
</organism>
<dbReference type="Proteomes" id="UP001140560">
    <property type="component" value="Unassembled WGS sequence"/>
</dbReference>
<dbReference type="EMBL" id="JAPEUY010000015">
    <property type="protein sequence ID" value="KAJ4365528.1"/>
    <property type="molecule type" value="Genomic_DNA"/>
</dbReference>
<dbReference type="OrthoDB" id="3788551at2759"/>
<comment type="caution">
    <text evidence="2">The sequence shown here is derived from an EMBL/GenBank/DDBJ whole genome shotgun (WGS) entry which is preliminary data.</text>
</comment>
<feature type="region of interest" description="Disordered" evidence="1">
    <location>
        <begin position="1"/>
        <end position="22"/>
    </location>
</feature>
<accession>A0A9W9CJF6</accession>
<proteinExistence type="predicted"/>
<feature type="region of interest" description="Disordered" evidence="1">
    <location>
        <begin position="284"/>
        <end position="322"/>
    </location>
</feature>